<organism evidence="1 2">
    <name type="scientific">Rangifer tarandus platyrhynchus</name>
    <name type="common">Svalbard reindeer</name>
    <dbReference type="NCBI Taxonomy" id="3082113"/>
    <lineage>
        <taxon>Eukaryota</taxon>
        <taxon>Metazoa</taxon>
        <taxon>Chordata</taxon>
        <taxon>Craniata</taxon>
        <taxon>Vertebrata</taxon>
        <taxon>Euteleostomi</taxon>
        <taxon>Mammalia</taxon>
        <taxon>Eutheria</taxon>
        <taxon>Laurasiatheria</taxon>
        <taxon>Artiodactyla</taxon>
        <taxon>Ruminantia</taxon>
        <taxon>Pecora</taxon>
        <taxon>Cervidae</taxon>
        <taxon>Odocoileinae</taxon>
        <taxon>Rangifer</taxon>
    </lineage>
</organism>
<sequence length="131" mass="14735">MPSFSCLKQKNALFFDFFFLKSPFYVYPGGDVWGEGRAAPGFLEPFRVDGHLLPISHDFMTLYIAQRDVCTFACVWEGRRFLRTRLGSLHSCWESELSVLGVCQTEGVSSHSSSSPSVPALIHVSLEVKLR</sequence>
<reference evidence="1" key="1">
    <citation type="submission" date="2023-04" db="EMBL/GenBank/DDBJ databases">
        <authorList>
            <consortium name="ELIXIR-Norway"/>
        </authorList>
    </citation>
    <scope>NUCLEOTIDE SEQUENCE [LARGE SCALE GENOMIC DNA]</scope>
</reference>
<gene>
    <name evidence="1" type="ORF">MRATA1EN1_LOCUS23808</name>
</gene>
<proteinExistence type="predicted"/>
<name>A0ABN8ZPD0_RANTA</name>
<dbReference type="EMBL" id="OX459940">
    <property type="protein sequence ID" value="CAI9174846.1"/>
    <property type="molecule type" value="Genomic_DNA"/>
</dbReference>
<protein>
    <submittedName>
        <fullName evidence="1">Uncharacterized protein</fullName>
    </submittedName>
</protein>
<evidence type="ECO:0000313" key="2">
    <source>
        <dbReference type="Proteomes" id="UP001176941"/>
    </source>
</evidence>
<dbReference type="Proteomes" id="UP001176941">
    <property type="component" value="Chromosome 4"/>
</dbReference>
<evidence type="ECO:0000313" key="1">
    <source>
        <dbReference type="EMBL" id="CAI9174846.1"/>
    </source>
</evidence>
<accession>A0ABN8ZPD0</accession>
<keyword evidence="2" id="KW-1185">Reference proteome</keyword>